<accession>A0A383AR44</accession>
<proteinExistence type="predicted"/>
<gene>
    <name evidence="1" type="ORF">METZ01_LOCUS462442</name>
</gene>
<sequence length="45" mass="4883">NVPQIVIFLFGFFPSKKSFIVSVGMEGNSIFVPSPFHSLGLGRPS</sequence>
<reference evidence="1" key="1">
    <citation type="submission" date="2018-05" db="EMBL/GenBank/DDBJ databases">
        <authorList>
            <person name="Lanie J.A."/>
            <person name="Ng W.-L."/>
            <person name="Kazmierczak K.M."/>
            <person name="Andrzejewski T.M."/>
            <person name="Davidsen T.M."/>
            <person name="Wayne K.J."/>
            <person name="Tettelin H."/>
            <person name="Glass J.I."/>
            <person name="Rusch D."/>
            <person name="Podicherti R."/>
            <person name="Tsui H.-C.T."/>
            <person name="Winkler M.E."/>
        </authorList>
    </citation>
    <scope>NUCLEOTIDE SEQUENCE</scope>
</reference>
<evidence type="ECO:0000313" key="1">
    <source>
        <dbReference type="EMBL" id="SVE09588.1"/>
    </source>
</evidence>
<dbReference type="AlphaFoldDB" id="A0A383AR44"/>
<organism evidence="1">
    <name type="scientific">marine metagenome</name>
    <dbReference type="NCBI Taxonomy" id="408172"/>
    <lineage>
        <taxon>unclassified sequences</taxon>
        <taxon>metagenomes</taxon>
        <taxon>ecological metagenomes</taxon>
    </lineage>
</organism>
<feature type="non-terminal residue" evidence="1">
    <location>
        <position position="1"/>
    </location>
</feature>
<protein>
    <submittedName>
        <fullName evidence="1">Uncharacterized protein</fullName>
    </submittedName>
</protein>
<dbReference type="EMBL" id="UINC01193804">
    <property type="protein sequence ID" value="SVE09588.1"/>
    <property type="molecule type" value="Genomic_DNA"/>
</dbReference>
<name>A0A383AR44_9ZZZZ</name>